<dbReference type="PANTHER" id="PTHR10127">
    <property type="entry name" value="DISCOIDIN, CUB, EGF, LAMININ , AND ZINC METALLOPROTEASE DOMAIN CONTAINING"/>
    <property type="match status" value="1"/>
</dbReference>
<feature type="domain" description="Peptidase M12A" evidence="3">
    <location>
        <begin position="169"/>
        <end position="384"/>
    </location>
</feature>
<evidence type="ECO:0000256" key="2">
    <source>
        <dbReference type="RuleBase" id="RU361183"/>
    </source>
</evidence>
<keyword evidence="5" id="KW-1185">Reference proteome</keyword>
<evidence type="ECO:0000259" key="3">
    <source>
        <dbReference type="PROSITE" id="PS51864"/>
    </source>
</evidence>
<dbReference type="InterPro" id="IPR024079">
    <property type="entry name" value="MetalloPept_cat_dom_sf"/>
</dbReference>
<dbReference type="OrthoDB" id="415977at2759"/>
<reference evidence="4" key="1">
    <citation type="submission" date="2021-02" db="EMBL/GenBank/DDBJ databases">
        <authorList>
            <person name="Dougan E. K."/>
            <person name="Rhodes N."/>
            <person name="Thang M."/>
            <person name="Chan C."/>
        </authorList>
    </citation>
    <scope>NUCLEOTIDE SEQUENCE</scope>
</reference>
<dbReference type="Pfam" id="PF01400">
    <property type="entry name" value="Astacin"/>
    <property type="match status" value="1"/>
</dbReference>
<keyword evidence="2" id="KW-0378">Hydrolase</keyword>
<sequence>MRSDALDTSLCYSFCTSKGLDLSGIVGGKECRCGASRLNRAIWMGKEARPGLLLPSEAMSECRTHSGTDCPIRIYRFRGPFLSFGVPPARLQLSARDINYVDSIVTGHIDPDVEGRPDLEPKTSSATAPSLLTSEEAEGACPYCPSFVRHCDGLGSCWMGRNWRDRRPAATGEWAEEVVVPYFFDSDVDQTRKEAFRAATRVYQTVTCIRFVEVESNHTAAALLRVGILVGVYSSSSCWSHLGAHAETRFNLGSCMNMNHVGEILHNLGHTLGMLDEQQRPDATGNYHGHGPYLRVFWQNVPYPWRPVLTPREAAYTGSAYDGEGDAFWGYAPYDFDSIMHLPPNLHGSPIYETIPASKIGAVGQRSQLSHADVLQLLDSYRCRQASTTTTTTTQTTVASSTTTTPRAVQGCTQNRDCAVNPWCNDPNYQEWCPQQHSVCPAPYCVNDDGR</sequence>
<keyword evidence="2" id="KW-0479">Metal-binding</keyword>
<dbReference type="SMART" id="SM00235">
    <property type="entry name" value="ZnMc"/>
    <property type="match status" value="1"/>
</dbReference>
<comment type="cofactor">
    <cofactor evidence="2">
        <name>Zn(2+)</name>
        <dbReference type="ChEBI" id="CHEBI:29105"/>
    </cofactor>
    <text evidence="2">Binds 1 zinc ion per subunit.</text>
</comment>
<dbReference type="PRINTS" id="PR00480">
    <property type="entry name" value="ASTACIN"/>
</dbReference>
<dbReference type="InterPro" id="IPR006026">
    <property type="entry name" value="Peptidase_Metallo"/>
</dbReference>
<keyword evidence="2" id="KW-0482">Metalloprotease</keyword>
<dbReference type="Gene3D" id="3.40.390.10">
    <property type="entry name" value="Collagenase (Catalytic Domain)"/>
    <property type="match status" value="1"/>
</dbReference>
<dbReference type="SUPFAM" id="SSF55486">
    <property type="entry name" value="Metalloproteases ('zincins'), catalytic domain"/>
    <property type="match status" value="1"/>
</dbReference>
<organism evidence="4 5">
    <name type="scientific">Symbiodinium natans</name>
    <dbReference type="NCBI Taxonomy" id="878477"/>
    <lineage>
        <taxon>Eukaryota</taxon>
        <taxon>Sar</taxon>
        <taxon>Alveolata</taxon>
        <taxon>Dinophyceae</taxon>
        <taxon>Suessiales</taxon>
        <taxon>Symbiodiniaceae</taxon>
        <taxon>Symbiodinium</taxon>
    </lineage>
</organism>
<proteinExistence type="predicted"/>
<evidence type="ECO:0000256" key="1">
    <source>
        <dbReference type="PROSITE-ProRule" id="PRU01211"/>
    </source>
</evidence>
<gene>
    <name evidence="4" type="primary">TLL1</name>
    <name evidence="4" type="ORF">SNAT2548_LOCUS120</name>
</gene>
<dbReference type="PROSITE" id="PS51864">
    <property type="entry name" value="ASTACIN"/>
    <property type="match status" value="1"/>
</dbReference>
<dbReference type="EMBL" id="CAJNDS010000002">
    <property type="protein sequence ID" value="CAE6911543.1"/>
    <property type="molecule type" value="Genomic_DNA"/>
</dbReference>
<dbReference type="GO" id="GO:0006508">
    <property type="term" value="P:proteolysis"/>
    <property type="evidence" value="ECO:0007669"/>
    <property type="project" value="UniProtKB-KW"/>
</dbReference>
<dbReference type="GO" id="GO:0004222">
    <property type="term" value="F:metalloendopeptidase activity"/>
    <property type="evidence" value="ECO:0007669"/>
    <property type="project" value="UniProtKB-UniRule"/>
</dbReference>
<name>A0A812G3K3_9DINO</name>
<evidence type="ECO:0000313" key="5">
    <source>
        <dbReference type="Proteomes" id="UP000604046"/>
    </source>
</evidence>
<keyword evidence="2" id="KW-0862">Zinc</keyword>
<comment type="caution">
    <text evidence="4">The sequence shown here is derived from an EMBL/GenBank/DDBJ whole genome shotgun (WGS) entry which is preliminary data.</text>
</comment>
<dbReference type="InterPro" id="IPR001506">
    <property type="entry name" value="Peptidase_M12A"/>
</dbReference>
<dbReference type="GO" id="GO:0008270">
    <property type="term" value="F:zinc ion binding"/>
    <property type="evidence" value="ECO:0007669"/>
    <property type="project" value="InterPro"/>
</dbReference>
<keyword evidence="2" id="KW-0645">Protease</keyword>
<evidence type="ECO:0000313" key="4">
    <source>
        <dbReference type="EMBL" id="CAE6911543.1"/>
    </source>
</evidence>
<accession>A0A812G3K3</accession>
<protein>
    <recommendedName>
        <fullName evidence="2">Metalloendopeptidase</fullName>
        <ecNumber evidence="2">3.4.24.-</ecNumber>
    </recommendedName>
</protein>
<dbReference type="AlphaFoldDB" id="A0A812G3K3"/>
<comment type="caution">
    <text evidence="1">Lacks conserved residue(s) required for the propagation of feature annotation.</text>
</comment>
<dbReference type="EC" id="3.4.24.-" evidence="2"/>
<dbReference type="PANTHER" id="PTHR10127:SF850">
    <property type="entry name" value="METALLOENDOPEPTIDASE"/>
    <property type="match status" value="1"/>
</dbReference>
<dbReference type="Proteomes" id="UP000604046">
    <property type="component" value="Unassembled WGS sequence"/>
</dbReference>